<dbReference type="AlphaFoldDB" id="V2XMJ5"/>
<feature type="compositionally biased region" description="Low complexity" evidence="1">
    <location>
        <begin position="141"/>
        <end position="156"/>
    </location>
</feature>
<reference evidence="2 3" key="1">
    <citation type="journal article" date="2014" name="BMC Genomics">
        <title>Genome and secretome analysis of the hemibiotrophic fungal pathogen, Moniliophthora roreri, which causes frosty pod rot disease of cacao: mechanisms of the biotrophic and necrotrophic phases.</title>
        <authorList>
            <person name="Meinhardt L.W."/>
            <person name="Costa G.G.L."/>
            <person name="Thomazella D.P.T."/>
            <person name="Teixeira P.J.P.L."/>
            <person name="Carazzolle M.F."/>
            <person name="Schuster S.C."/>
            <person name="Carlson J.E."/>
            <person name="Guiltinan M.J."/>
            <person name="Mieczkowski P."/>
            <person name="Farmer A."/>
            <person name="Ramaraj T."/>
            <person name="Crozier J."/>
            <person name="Davis R.E."/>
            <person name="Shao J."/>
            <person name="Melnick R.L."/>
            <person name="Pereira G.A.G."/>
            <person name="Bailey B.A."/>
        </authorList>
    </citation>
    <scope>NUCLEOTIDE SEQUENCE [LARGE SCALE GENOMIC DNA]</scope>
    <source>
        <strain evidence="2 3">MCA 2997</strain>
    </source>
</reference>
<dbReference type="Proteomes" id="UP000017559">
    <property type="component" value="Unassembled WGS sequence"/>
</dbReference>
<feature type="region of interest" description="Disordered" evidence="1">
    <location>
        <begin position="93"/>
        <end position="112"/>
    </location>
</feature>
<evidence type="ECO:0000256" key="1">
    <source>
        <dbReference type="SAM" id="MobiDB-lite"/>
    </source>
</evidence>
<gene>
    <name evidence="2" type="ORF">Moror_14662</name>
</gene>
<protein>
    <submittedName>
        <fullName evidence="2">Uncharacterized protein</fullName>
    </submittedName>
</protein>
<name>V2XMJ5_MONRO</name>
<dbReference type="EMBL" id="AWSO01003072">
    <property type="protein sequence ID" value="ESK80719.1"/>
    <property type="molecule type" value="Genomic_DNA"/>
</dbReference>
<evidence type="ECO:0000313" key="2">
    <source>
        <dbReference type="EMBL" id="ESK80719.1"/>
    </source>
</evidence>
<accession>V2XMJ5</accession>
<proteinExistence type="predicted"/>
<evidence type="ECO:0000313" key="3">
    <source>
        <dbReference type="Proteomes" id="UP000017559"/>
    </source>
</evidence>
<keyword evidence="3" id="KW-1185">Reference proteome</keyword>
<feature type="region of interest" description="Disordered" evidence="1">
    <location>
        <begin position="141"/>
        <end position="184"/>
    </location>
</feature>
<organism evidence="2 3">
    <name type="scientific">Moniliophthora roreri (strain MCA 2997)</name>
    <name type="common">Cocoa frosty pod rot fungus</name>
    <name type="synonym">Crinipellis roreri</name>
    <dbReference type="NCBI Taxonomy" id="1381753"/>
    <lineage>
        <taxon>Eukaryota</taxon>
        <taxon>Fungi</taxon>
        <taxon>Dikarya</taxon>
        <taxon>Basidiomycota</taxon>
        <taxon>Agaricomycotina</taxon>
        <taxon>Agaricomycetes</taxon>
        <taxon>Agaricomycetidae</taxon>
        <taxon>Agaricales</taxon>
        <taxon>Marasmiineae</taxon>
        <taxon>Marasmiaceae</taxon>
        <taxon>Moniliophthora</taxon>
    </lineage>
</organism>
<comment type="caution">
    <text evidence="2">The sequence shown here is derived from an EMBL/GenBank/DDBJ whole genome shotgun (WGS) entry which is preliminary data.</text>
</comment>
<sequence length="184" mass="19697">MIVRVVKPVVWNGKECLWSEVVQDREFHLPVSNLILVKEDHEDEKAGNQQMKAIRKQVANQFSLLLEDNLSLKAICLSIRDILSSASSSRALPLPAVHEPSSSTSLSAETLSMAQPEGTLAQLPAASLSVSPLMQSSVPLATTLSSPPPATSSNPLVTTSLAPMLSEIRPESHLSSPPSTPPQC</sequence>
<dbReference type="HOGENOM" id="CLU_1468559_0_0_1"/>
<dbReference type="KEGG" id="mrr:Moror_14662"/>